<comment type="caution">
    <text evidence="1">The sequence shown here is derived from an EMBL/GenBank/DDBJ whole genome shotgun (WGS) entry which is preliminary data.</text>
</comment>
<protein>
    <submittedName>
        <fullName evidence="1">Uncharacterized protein</fullName>
    </submittedName>
</protein>
<dbReference type="EMBL" id="LLXL01003981">
    <property type="protein sequence ID" value="PKK57918.1"/>
    <property type="molecule type" value="Genomic_DNA"/>
</dbReference>
<name>A0A2N1M8H7_9GLOM</name>
<accession>A0A2N1M8H7</accession>
<evidence type="ECO:0000313" key="1">
    <source>
        <dbReference type="EMBL" id="PKK57918.1"/>
    </source>
</evidence>
<dbReference type="AlphaFoldDB" id="A0A2N1M8H7"/>
<sequence length="198" mass="22309">MVFNHSSTGLKYKPDNIPFKLDRDSWFVTAWKLFKHKRNLKTFKGSKKKRSEASLKTVKKSRSFSLSIKISLNVTKEDAVPSPEPVNLLKEIFRKKHCASGEVIPRSLHCSLHYTLAGRVIPRSLHGSLHFTLAGRVIPRSLHCSLHFTLAGRDIPRSLHCSLHFTLGGGSSHAHYIAHYILLSRGGSSHAHYAHENN</sequence>
<gene>
    <name evidence="1" type="ORF">RhiirC2_824369</name>
</gene>
<dbReference type="Proteomes" id="UP000233469">
    <property type="component" value="Unassembled WGS sequence"/>
</dbReference>
<evidence type="ECO:0000313" key="2">
    <source>
        <dbReference type="Proteomes" id="UP000233469"/>
    </source>
</evidence>
<reference evidence="1 2" key="2">
    <citation type="submission" date="2017-10" db="EMBL/GenBank/DDBJ databases">
        <title>Extensive intraspecific genome diversity in a model arbuscular mycorrhizal fungus.</title>
        <authorList>
            <person name="Chen E.C.H."/>
            <person name="Morin E."/>
            <person name="Baudet D."/>
            <person name="Noel J."/>
            <person name="Ndikumana S."/>
            <person name="Charron P."/>
            <person name="St-Onge C."/>
            <person name="Giorgi J."/>
            <person name="Grigoriev I.V."/>
            <person name="Roux C."/>
            <person name="Martin F.M."/>
            <person name="Corradi N."/>
        </authorList>
    </citation>
    <scope>NUCLEOTIDE SEQUENCE [LARGE SCALE GENOMIC DNA]</scope>
    <source>
        <strain evidence="1 2">C2</strain>
    </source>
</reference>
<organism evidence="1 2">
    <name type="scientific">Rhizophagus irregularis</name>
    <dbReference type="NCBI Taxonomy" id="588596"/>
    <lineage>
        <taxon>Eukaryota</taxon>
        <taxon>Fungi</taxon>
        <taxon>Fungi incertae sedis</taxon>
        <taxon>Mucoromycota</taxon>
        <taxon>Glomeromycotina</taxon>
        <taxon>Glomeromycetes</taxon>
        <taxon>Glomerales</taxon>
        <taxon>Glomeraceae</taxon>
        <taxon>Rhizophagus</taxon>
    </lineage>
</organism>
<reference evidence="1 2" key="1">
    <citation type="submission" date="2016-04" db="EMBL/GenBank/DDBJ databases">
        <title>Genome analyses suggest a sexual origin of heterokaryosis in a supposedly ancient asexual fungus.</title>
        <authorList>
            <person name="Ropars J."/>
            <person name="Sedzielewska K."/>
            <person name="Noel J."/>
            <person name="Charron P."/>
            <person name="Farinelli L."/>
            <person name="Marton T."/>
            <person name="Kruger M."/>
            <person name="Pelin A."/>
            <person name="Brachmann A."/>
            <person name="Corradi N."/>
        </authorList>
    </citation>
    <scope>NUCLEOTIDE SEQUENCE [LARGE SCALE GENOMIC DNA]</scope>
    <source>
        <strain evidence="1 2">C2</strain>
    </source>
</reference>
<proteinExistence type="predicted"/>